<accession>A9GDY4</accession>
<feature type="signal peptide" evidence="2">
    <location>
        <begin position="1"/>
        <end position="21"/>
    </location>
</feature>
<proteinExistence type="predicted"/>
<feature type="compositionally biased region" description="Acidic residues" evidence="1">
    <location>
        <begin position="151"/>
        <end position="161"/>
    </location>
</feature>
<dbReference type="Proteomes" id="UP000002139">
    <property type="component" value="Chromosome"/>
</dbReference>
<sequence length="161" mass="17862">MRRYVSLFLLALLVCVLPEDSAPVRGQAWPESVGPDAGVIEAPYAGEIEGVPERGTWEETEQLDRWFTRESVVVINGKVVDHEEIAARRRAARREAARNDLAGRLSRAISEQIRGVNVLAFKMRVWAEGVRCDDKRFMSPPPAPAGHCPDGAEDCNDAPLR</sequence>
<evidence type="ECO:0000313" key="3">
    <source>
        <dbReference type="EMBL" id="CAN99416.1"/>
    </source>
</evidence>
<dbReference type="AlphaFoldDB" id="A9GDY4"/>
<evidence type="ECO:0000313" key="4">
    <source>
        <dbReference type="Proteomes" id="UP000002139"/>
    </source>
</evidence>
<dbReference type="HOGENOM" id="CLU_1694391_0_0_7"/>
<keyword evidence="4" id="KW-1185">Reference proteome</keyword>
<evidence type="ECO:0000256" key="2">
    <source>
        <dbReference type="SAM" id="SignalP"/>
    </source>
</evidence>
<dbReference type="BioCyc" id="SCEL448385:SCE_RS47270-MONOMER"/>
<gene>
    <name evidence="3" type="ordered locus">sce9243</name>
</gene>
<keyword evidence="2" id="KW-0732">Signal</keyword>
<evidence type="ECO:0000256" key="1">
    <source>
        <dbReference type="SAM" id="MobiDB-lite"/>
    </source>
</evidence>
<feature type="region of interest" description="Disordered" evidence="1">
    <location>
        <begin position="140"/>
        <end position="161"/>
    </location>
</feature>
<dbReference type="KEGG" id="scl:sce9243"/>
<feature type="chain" id="PRO_5002735886" description="Secreted protein" evidence="2">
    <location>
        <begin position="22"/>
        <end position="161"/>
    </location>
</feature>
<dbReference type="EMBL" id="AM746676">
    <property type="protein sequence ID" value="CAN99416.1"/>
    <property type="molecule type" value="Genomic_DNA"/>
</dbReference>
<organism evidence="3 4">
    <name type="scientific">Sorangium cellulosum (strain So ce56)</name>
    <name type="common">Polyangium cellulosum (strain So ce56)</name>
    <dbReference type="NCBI Taxonomy" id="448385"/>
    <lineage>
        <taxon>Bacteria</taxon>
        <taxon>Pseudomonadati</taxon>
        <taxon>Myxococcota</taxon>
        <taxon>Polyangia</taxon>
        <taxon>Polyangiales</taxon>
        <taxon>Polyangiaceae</taxon>
        <taxon>Sorangium</taxon>
    </lineage>
</organism>
<name>A9GDY4_SORC5</name>
<protein>
    <recommendedName>
        <fullName evidence="5">Secreted protein</fullName>
    </recommendedName>
</protein>
<reference evidence="3 4" key="1">
    <citation type="journal article" date="2007" name="Nat. Biotechnol.">
        <title>Complete genome sequence of the myxobacterium Sorangium cellulosum.</title>
        <authorList>
            <person name="Schneiker S."/>
            <person name="Perlova O."/>
            <person name="Kaiser O."/>
            <person name="Gerth K."/>
            <person name="Alici A."/>
            <person name="Altmeyer M.O."/>
            <person name="Bartels D."/>
            <person name="Bekel T."/>
            <person name="Beyer S."/>
            <person name="Bode E."/>
            <person name="Bode H.B."/>
            <person name="Bolten C.J."/>
            <person name="Choudhuri J.V."/>
            <person name="Doss S."/>
            <person name="Elnakady Y.A."/>
            <person name="Frank B."/>
            <person name="Gaigalat L."/>
            <person name="Goesmann A."/>
            <person name="Groeger C."/>
            <person name="Gross F."/>
            <person name="Jelsbak L."/>
            <person name="Jelsbak L."/>
            <person name="Kalinowski J."/>
            <person name="Kegler C."/>
            <person name="Knauber T."/>
            <person name="Konietzny S."/>
            <person name="Kopp M."/>
            <person name="Krause L."/>
            <person name="Krug D."/>
            <person name="Linke B."/>
            <person name="Mahmud T."/>
            <person name="Martinez-Arias R."/>
            <person name="McHardy A.C."/>
            <person name="Merai M."/>
            <person name="Meyer F."/>
            <person name="Mormann S."/>
            <person name="Munoz-Dorado J."/>
            <person name="Perez J."/>
            <person name="Pradella S."/>
            <person name="Rachid S."/>
            <person name="Raddatz G."/>
            <person name="Rosenau F."/>
            <person name="Rueckert C."/>
            <person name="Sasse F."/>
            <person name="Scharfe M."/>
            <person name="Schuster S.C."/>
            <person name="Suen G."/>
            <person name="Treuner-Lange A."/>
            <person name="Velicer G.J."/>
            <person name="Vorholter F.-J."/>
            <person name="Weissman K.J."/>
            <person name="Welch R.D."/>
            <person name="Wenzel S.C."/>
            <person name="Whitworth D.E."/>
            <person name="Wilhelm S."/>
            <person name="Wittmann C."/>
            <person name="Bloecker H."/>
            <person name="Puehler A."/>
            <person name="Mueller R."/>
        </authorList>
    </citation>
    <scope>NUCLEOTIDE SEQUENCE [LARGE SCALE GENOMIC DNA]</scope>
    <source>
        <strain evidence="4">So ce56</strain>
    </source>
</reference>
<evidence type="ECO:0008006" key="5">
    <source>
        <dbReference type="Google" id="ProtNLM"/>
    </source>
</evidence>